<protein>
    <submittedName>
        <fullName evidence="5">Two-component system nitrate/nitrite response regulator NarL</fullName>
    </submittedName>
</protein>
<dbReference type="PANTHER" id="PTHR44688">
    <property type="entry name" value="DNA-BINDING TRANSCRIPTIONAL ACTIVATOR DEVR_DOSR"/>
    <property type="match status" value="1"/>
</dbReference>
<dbReference type="Proteomes" id="UP000319825">
    <property type="component" value="Unassembled WGS sequence"/>
</dbReference>
<dbReference type="PANTHER" id="PTHR44688:SF16">
    <property type="entry name" value="DNA-BINDING TRANSCRIPTIONAL ACTIVATOR DEVR_DOSR"/>
    <property type="match status" value="1"/>
</dbReference>
<reference evidence="5 6" key="1">
    <citation type="submission" date="2019-07" db="EMBL/GenBank/DDBJ databases">
        <title>R&amp;d 2014.</title>
        <authorList>
            <person name="Klenk H.-P."/>
        </authorList>
    </citation>
    <scope>NUCLEOTIDE SEQUENCE [LARGE SCALE GENOMIC DNA]</scope>
    <source>
        <strain evidence="5 6">DSM 43868</strain>
    </source>
</reference>
<comment type="caution">
    <text evidence="5">The sequence shown here is derived from an EMBL/GenBank/DDBJ whole genome shotgun (WGS) entry which is preliminary data.</text>
</comment>
<dbReference type="Gene3D" id="1.10.10.10">
    <property type="entry name" value="Winged helix-like DNA-binding domain superfamily/Winged helix DNA-binding domain"/>
    <property type="match status" value="1"/>
</dbReference>
<keyword evidence="6" id="KW-1185">Reference proteome</keyword>
<dbReference type="PRINTS" id="PR00038">
    <property type="entry name" value="HTHLUXR"/>
</dbReference>
<dbReference type="GO" id="GO:0006355">
    <property type="term" value="P:regulation of DNA-templated transcription"/>
    <property type="evidence" value="ECO:0007669"/>
    <property type="project" value="InterPro"/>
</dbReference>
<dbReference type="Pfam" id="PF00196">
    <property type="entry name" value="GerE"/>
    <property type="match status" value="1"/>
</dbReference>
<dbReference type="CDD" id="cd06170">
    <property type="entry name" value="LuxR_C_like"/>
    <property type="match status" value="1"/>
</dbReference>
<evidence type="ECO:0000259" key="4">
    <source>
        <dbReference type="PROSITE" id="PS50043"/>
    </source>
</evidence>
<organism evidence="5 6">
    <name type="scientific">Micromonospora olivasterospora</name>
    <dbReference type="NCBI Taxonomy" id="1880"/>
    <lineage>
        <taxon>Bacteria</taxon>
        <taxon>Bacillati</taxon>
        <taxon>Actinomycetota</taxon>
        <taxon>Actinomycetes</taxon>
        <taxon>Micromonosporales</taxon>
        <taxon>Micromonosporaceae</taxon>
        <taxon>Micromonospora</taxon>
    </lineage>
</organism>
<evidence type="ECO:0000256" key="2">
    <source>
        <dbReference type="ARBA" id="ARBA00023125"/>
    </source>
</evidence>
<gene>
    <name evidence="5" type="ORF">JD77_02771</name>
</gene>
<dbReference type="InterPro" id="IPR016032">
    <property type="entry name" value="Sig_transdc_resp-reg_C-effctor"/>
</dbReference>
<dbReference type="EMBL" id="VLKE01000001">
    <property type="protein sequence ID" value="TWH67786.1"/>
    <property type="molecule type" value="Genomic_DNA"/>
</dbReference>
<dbReference type="AlphaFoldDB" id="A0A562IAB0"/>
<keyword evidence="1" id="KW-0805">Transcription regulation</keyword>
<feature type="domain" description="HTH luxR-type" evidence="4">
    <location>
        <begin position="7"/>
        <end position="72"/>
    </location>
</feature>
<evidence type="ECO:0000256" key="3">
    <source>
        <dbReference type="ARBA" id="ARBA00023163"/>
    </source>
</evidence>
<evidence type="ECO:0000256" key="1">
    <source>
        <dbReference type="ARBA" id="ARBA00023015"/>
    </source>
</evidence>
<name>A0A562IAB0_MICOL</name>
<dbReference type="InterPro" id="IPR000792">
    <property type="entry name" value="Tscrpt_reg_LuxR_C"/>
</dbReference>
<dbReference type="GO" id="GO:0003677">
    <property type="term" value="F:DNA binding"/>
    <property type="evidence" value="ECO:0007669"/>
    <property type="project" value="UniProtKB-KW"/>
</dbReference>
<accession>A0A562IAB0</accession>
<dbReference type="InterPro" id="IPR036388">
    <property type="entry name" value="WH-like_DNA-bd_sf"/>
</dbReference>
<keyword evidence="2" id="KW-0238">DNA-binding</keyword>
<keyword evidence="3" id="KW-0804">Transcription</keyword>
<evidence type="ECO:0000313" key="5">
    <source>
        <dbReference type="EMBL" id="TWH67786.1"/>
    </source>
</evidence>
<dbReference type="PROSITE" id="PS50043">
    <property type="entry name" value="HTH_LUXR_2"/>
    <property type="match status" value="1"/>
</dbReference>
<sequence length="78" mass="8310">MPRPALTPPPDAELTGREIEVLGCLVAGMSNKQAARALGISVRTVTVHVSNLLRKTGSASRTEAALWAVRHRLPARQG</sequence>
<proteinExistence type="predicted"/>
<dbReference type="SMART" id="SM00421">
    <property type="entry name" value="HTH_LUXR"/>
    <property type="match status" value="1"/>
</dbReference>
<dbReference type="SUPFAM" id="SSF46894">
    <property type="entry name" value="C-terminal effector domain of the bipartite response regulators"/>
    <property type="match status" value="1"/>
</dbReference>
<evidence type="ECO:0000313" key="6">
    <source>
        <dbReference type="Proteomes" id="UP000319825"/>
    </source>
</evidence>